<name>A0A9E6H6L9_9CAUD</name>
<evidence type="ECO:0000313" key="2">
    <source>
        <dbReference type="Proteomes" id="UP001052679"/>
    </source>
</evidence>
<keyword evidence="2" id="KW-1185">Reference proteome</keyword>
<reference evidence="1" key="1">
    <citation type="submission" date="2020-01" db="EMBL/GenBank/DDBJ databases">
        <authorList>
            <person name="Ni P."/>
        </authorList>
    </citation>
    <scope>NUCLEOTIDE SEQUENCE</scope>
</reference>
<organism evidence="1 2">
    <name type="scientific">Pseudomonas phage PE09</name>
    <dbReference type="NCBI Taxonomy" id="2696355"/>
    <lineage>
        <taxon>Viruses</taxon>
        <taxon>Duplodnaviria</taxon>
        <taxon>Heunggongvirae</taxon>
        <taxon>Uroviricota</taxon>
        <taxon>Caudoviricetes</taxon>
        <taxon>Vandenendeviridae</taxon>
        <taxon>Gorskivirinae</taxon>
        <taxon>Otagovirus</taxon>
        <taxon>Otagovirus PE09</taxon>
    </lineage>
</organism>
<sequence>MESFNNRLEVGMLAMIIGCSQPENSSIIGKIVTVECLTQVGDNVRPFYEGGADPSKPVVERSAGMVFATGIDAPKRDPLSDNSYLARNTVRLRSQFLMPLPPLPEEELQKEKELELA</sequence>
<accession>A0A9E6H6L9</accession>
<proteinExistence type="predicted"/>
<gene>
    <name evidence="1" type="ORF">PJKIFABJ_00125</name>
</gene>
<dbReference type="Proteomes" id="UP001052679">
    <property type="component" value="Segment"/>
</dbReference>
<dbReference type="EMBL" id="MN905160">
    <property type="protein sequence ID" value="QHZ60061.1"/>
    <property type="molecule type" value="Genomic_DNA"/>
</dbReference>
<evidence type="ECO:0000313" key="1">
    <source>
        <dbReference type="EMBL" id="QHZ60061.1"/>
    </source>
</evidence>
<protein>
    <submittedName>
        <fullName evidence="1">Uncharacterized protein</fullName>
    </submittedName>
</protein>